<protein>
    <submittedName>
        <fullName evidence="1">Uncharacterized protein</fullName>
    </submittedName>
</protein>
<feature type="non-terminal residue" evidence="1">
    <location>
        <position position="1"/>
    </location>
</feature>
<dbReference type="PANTHER" id="PTHR22050:SF2">
    <property type="entry name" value="TRANSMEMBRANE PROTEIN 131-LIKE"/>
    <property type="match status" value="1"/>
</dbReference>
<dbReference type="InterPro" id="IPR039877">
    <property type="entry name" value="TMEM131-like"/>
</dbReference>
<dbReference type="AlphaFoldDB" id="A0ABD0RZF0"/>
<organism evidence="1 2">
    <name type="scientific">Cirrhinus mrigala</name>
    <name type="common">Mrigala</name>
    <dbReference type="NCBI Taxonomy" id="683832"/>
    <lineage>
        <taxon>Eukaryota</taxon>
        <taxon>Metazoa</taxon>
        <taxon>Chordata</taxon>
        <taxon>Craniata</taxon>
        <taxon>Vertebrata</taxon>
        <taxon>Euteleostomi</taxon>
        <taxon>Actinopterygii</taxon>
        <taxon>Neopterygii</taxon>
        <taxon>Teleostei</taxon>
        <taxon>Ostariophysi</taxon>
        <taxon>Cypriniformes</taxon>
        <taxon>Cyprinidae</taxon>
        <taxon>Labeoninae</taxon>
        <taxon>Labeonini</taxon>
        <taxon>Cirrhinus</taxon>
    </lineage>
</organism>
<gene>
    <name evidence="1" type="ORF">M9458_001791</name>
</gene>
<reference evidence="1 2" key="1">
    <citation type="submission" date="2024-05" db="EMBL/GenBank/DDBJ databases">
        <title>Genome sequencing and assembly of Indian major carp, Cirrhinus mrigala (Hamilton, 1822).</title>
        <authorList>
            <person name="Mohindra V."/>
            <person name="Chowdhury L.M."/>
            <person name="Lal K."/>
            <person name="Jena J.K."/>
        </authorList>
    </citation>
    <scope>NUCLEOTIDE SEQUENCE [LARGE SCALE GENOMIC DNA]</scope>
    <source>
        <strain evidence="1">CM1030</strain>
        <tissue evidence="1">Blood</tissue>
    </source>
</reference>
<evidence type="ECO:0000313" key="1">
    <source>
        <dbReference type="EMBL" id="KAL0203773.1"/>
    </source>
</evidence>
<name>A0ABD0RZF0_CIRMR</name>
<dbReference type="PANTHER" id="PTHR22050">
    <property type="entry name" value="RW1 PROTEIN HOMOLOG"/>
    <property type="match status" value="1"/>
</dbReference>
<feature type="non-terminal residue" evidence="1">
    <location>
        <position position="61"/>
    </location>
</feature>
<sequence>FTPDFTSSWVIRDLTLLTERGSLFHFTLNVTLPHHMLPLCAQVVPGPSWEESFWVITLVFT</sequence>
<comment type="caution">
    <text evidence="1">The sequence shown here is derived from an EMBL/GenBank/DDBJ whole genome shotgun (WGS) entry which is preliminary data.</text>
</comment>
<proteinExistence type="predicted"/>
<accession>A0ABD0RZF0</accession>
<dbReference type="Proteomes" id="UP001529510">
    <property type="component" value="Unassembled WGS sequence"/>
</dbReference>
<keyword evidence="2" id="KW-1185">Reference proteome</keyword>
<dbReference type="EMBL" id="JAMKFB020000001">
    <property type="protein sequence ID" value="KAL0203773.1"/>
    <property type="molecule type" value="Genomic_DNA"/>
</dbReference>
<evidence type="ECO:0000313" key="2">
    <source>
        <dbReference type="Proteomes" id="UP001529510"/>
    </source>
</evidence>